<comment type="caution">
    <text evidence="1">The sequence shown here is derived from an EMBL/GenBank/DDBJ whole genome shotgun (WGS) entry which is preliminary data.</text>
</comment>
<protein>
    <submittedName>
        <fullName evidence="1">Uncharacterized protein</fullName>
    </submittedName>
</protein>
<gene>
    <name evidence="1" type="ORF">CFP56_017966</name>
</gene>
<dbReference type="Proteomes" id="UP000237347">
    <property type="component" value="Unassembled WGS sequence"/>
</dbReference>
<organism evidence="1 2">
    <name type="scientific">Quercus suber</name>
    <name type="common">Cork oak</name>
    <dbReference type="NCBI Taxonomy" id="58331"/>
    <lineage>
        <taxon>Eukaryota</taxon>
        <taxon>Viridiplantae</taxon>
        <taxon>Streptophyta</taxon>
        <taxon>Embryophyta</taxon>
        <taxon>Tracheophyta</taxon>
        <taxon>Spermatophyta</taxon>
        <taxon>Magnoliopsida</taxon>
        <taxon>eudicotyledons</taxon>
        <taxon>Gunneridae</taxon>
        <taxon>Pentapetalae</taxon>
        <taxon>rosids</taxon>
        <taxon>fabids</taxon>
        <taxon>Fagales</taxon>
        <taxon>Fagaceae</taxon>
        <taxon>Quercus</taxon>
    </lineage>
</organism>
<accession>A0AAW0KK47</accession>
<sequence length="79" mass="9527">MNLPKSGKRLVGGVKRSRVSMDLLPTKAFGHMPVFIYYYYLCKDDWQRSLSQTFRTRPWIPRFVPKHIQPNFQSFYVHY</sequence>
<dbReference type="EMBL" id="PKMF04000282">
    <property type="protein sequence ID" value="KAK7839482.1"/>
    <property type="molecule type" value="Genomic_DNA"/>
</dbReference>
<name>A0AAW0KK47_QUESU</name>
<dbReference type="AlphaFoldDB" id="A0AAW0KK47"/>
<evidence type="ECO:0000313" key="1">
    <source>
        <dbReference type="EMBL" id="KAK7839482.1"/>
    </source>
</evidence>
<reference evidence="1 2" key="1">
    <citation type="journal article" date="2018" name="Sci. Data">
        <title>The draft genome sequence of cork oak.</title>
        <authorList>
            <person name="Ramos A.M."/>
            <person name="Usie A."/>
            <person name="Barbosa P."/>
            <person name="Barros P.M."/>
            <person name="Capote T."/>
            <person name="Chaves I."/>
            <person name="Simoes F."/>
            <person name="Abreu I."/>
            <person name="Carrasquinho I."/>
            <person name="Faro C."/>
            <person name="Guimaraes J.B."/>
            <person name="Mendonca D."/>
            <person name="Nobrega F."/>
            <person name="Rodrigues L."/>
            <person name="Saibo N.J.M."/>
            <person name="Varela M.C."/>
            <person name="Egas C."/>
            <person name="Matos J."/>
            <person name="Miguel C.M."/>
            <person name="Oliveira M.M."/>
            <person name="Ricardo C.P."/>
            <person name="Goncalves S."/>
        </authorList>
    </citation>
    <scope>NUCLEOTIDE SEQUENCE [LARGE SCALE GENOMIC DNA]</scope>
    <source>
        <strain evidence="2">cv. HL8</strain>
    </source>
</reference>
<keyword evidence="2" id="KW-1185">Reference proteome</keyword>
<proteinExistence type="predicted"/>
<evidence type="ECO:0000313" key="2">
    <source>
        <dbReference type="Proteomes" id="UP000237347"/>
    </source>
</evidence>